<dbReference type="AlphaFoldDB" id="A0AAN6B7F8"/>
<evidence type="ECO:0000313" key="1">
    <source>
        <dbReference type="EMBL" id="KAB2449362.1"/>
    </source>
</evidence>
<organism evidence="1 2">
    <name type="scientific">Bacillus cereus</name>
    <dbReference type="NCBI Taxonomy" id="1396"/>
    <lineage>
        <taxon>Bacteria</taxon>
        <taxon>Bacillati</taxon>
        <taxon>Bacillota</taxon>
        <taxon>Bacilli</taxon>
        <taxon>Bacillales</taxon>
        <taxon>Bacillaceae</taxon>
        <taxon>Bacillus</taxon>
        <taxon>Bacillus cereus group</taxon>
    </lineage>
</organism>
<reference evidence="1 2" key="1">
    <citation type="submission" date="2019-10" db="EMBL/GenBank/DDBJ databases">
        <title>Bacillus from the desert of Cuatro Cinegas, Coahuila.</title>
        <authorList>
            <person name="Olmedo-Alvarez G."/>
            <person name="Saldana S."/>
            <person name="Barcelo D."/>
        </authorList>
    </citation>
    <scope>NUCLEOTIDE SEQUENCE [LARGE SCALE GENOMIC DNA]</scope>
    <source>
        <strain evidence="1 2">CH316_11T</strain>
    </source>
</reference>
<dbReference type="EMBL" id="WBPI01000010">
    <property type="protein sequence ID" value="KAB2449362.1"/>
    <property type="molecule type" value="Genomic_DNA"/>
</dbReference>
<name>A0AAN6B7F8_BACCE</name>
<sequence>MEISVVFFSIFPAICRAVRPQNSKFSGSKEVRWGPAARKRPIGEGSLYIEAGSGKILSHLY</sequence>
<evidence type="ECO:0000313" key="2">
    <source>
        <dbReference type="Proteomes" id="UP000461739"/>
    </source>
</evidence>
<comment type="caution">
    <text evidence="1">The sequence shown here is derived from an EMBL/GenBank/DDBJ whole genome shotgun (WGS) entry which is preliminary data.</text>
</comment>
<proteinExistence type="predicted"/>
<accession>A0AAN6B7F8</accession>
<gene>
    <name evidence="1" type="ORF">F8165_17975</name>
</gene>
<dbReference type="Proteomes" id="UP000461739">
    <property type="component" value="Unassembled WGS sequence"/>
</dbReference>
<protein>
    <submittedName>
        <fullName evidence="1">Uncharacterized protein</fullName>
    </submittedName>
</protein>